<evidence type="ECO:0000256" key="4">
    <source>
        <dbReference type="ARBA" id="ARBA00023098"/>
    </source>
</evidence>
<name>A0A9D4WDR9_PEA</name>
<feature type="chain" id="PRO_5038548069" description="GDSL esterase/lipase" evidence="5">
    <location>
        <begin position="23"/>
        <end position="349"/>
    </location>
</feature>
<keyword evidence="7" id="KW-1185">Reference proteome</keyword>
<dbReference type="PANTHER" id="PTHR46020:SF4">
    <property type="entry name" value="OS04G0650200 PROTEIN"/>
    <property type="match status" value="1"/>
</dbReference>
<dbReference type="EMBL" id="JAMSHJ010000006">
    <property type="protein sequence ID" value="KAI5399634.1"/>
    <property type="molecule type" value="Genomic_DNA"/>
</dbReference>
<protein>
    <recommendedName>
        <fullName evidence="8">GDSL esterase/lipase</fullName>
    </recommendedName>
</protein>
<sequence length="349" mass="38776">MAKQVLITLLLLFISSTEVVEGTKKSYGIYDNKNNNSVKLFVFGDSYVDTGNTMQSRSYKPPYGMTYPGKPVGRFSDGRVLTDYIASFLKIQTPTAYVLRNSSTLQYGVNFAYAGTGVFQTSVDGPNMTVQIDSFEKLIQQNVYTKQDLESSVALVSASGNDYIAFVNKGNIIDIKSFTSSLINQLSMNVQRIHDLGINKIAIGLLIPIGCVPRITAITFHLSCVDILNLISVNHNQMLIQTVLQLNQQVGKSVFVTLDLYNAFLSTIETMQKQQKENSTRMNPLKSCCEEEGLTNSCGSVDDNGENKYTLCENPELSFFWDNLHPSQNGWHAVYTLLQSSLGQLIDKN</sequence>
<evidence type="ECO:0000313" key="6">
    <source>
        <dbReference type="EMBL" id="KAI5399634.1"/>
    </source>
</evidence>
<evidence type="ECO:0000256" key="3">
    <source>
        <dbReference type="ARBA" id="ARBA00022963"/>
    </source>
</evidence>
<evidence type="ECO:0000256" key="1">
    <source>
        <dbReference type="ARBA" id="ARBA00008668"/>
    </source>
</evidence>
<evidence type="ECO:0000256" key="2">
    <source>
        <dbReference type="ARBA" id="ARBA00022801"/>
    </source>
</evidence>
<organism evidence="6 7">
    <name type="scientific">Pisum sativum</name>
    <name type="common">Garden pea</name>
    <name type="synonym">Lathyrus oleraceus</name>
    <dbReference type="NCBI Taxonomy" id="3888"/>
    <lineage>
        <taxon>Eukaryota</taxon>
        <taxon>Viridiplantae</taxon>
        <taxon>Streptophyta</taxon>
        <taxon>Embryophyta</taxon>
        <taxon>Tracheophyta</taxon>
        <taxon>Spermatophyta</taxon>
        <taxon>Magnoliopsida</taxon>
        <taxon>eudicotyledons</taxon>
        <taxon>Gunneridae</taxon>
        <taxon>Pentapetalae</taxon>
        <taxon>rosids</taxon>
        <taxon>fabids</taxon>
        <taxon>Fabales</taxon>
        <taxon>Fabaceae</taxon>
        <taxon>Papilionoideae</taxon>
        <taxon>50 kb inversion clade</taxon>
        <taxon>NPAAA clade</taxon>
        <taxon>Hologalegina</taxon>
        <taxon>IRL clade</taxon>
        <taxon>Fabeae</taxon>
        <taxon>Lathyrus</taxon>
    </lineage>
</organism>
<dbReference type="PANTHER" id="PTHR46020">
    <property type="entry name" value="OSJNBB0059K02.9 PROTEIN"/>
    <property type="match status" value="1"/>
</dbReference>
<comment type="caution">
    <text evidence="6">The sequence shown here is derived from an EMBL/GenBank/DDBJ whole genome shotgun (WGS) entry which is preliminary data.</text>
</comment>
<keyword evidence="2" id="KW-0378">Hydrolase</keyword>
<dbReference type="Pfam" id="PF00657">
    <property type="entry name" value="Lipase_GDSL"/>
    <property type="match status" value="1"/>
</dbReference>
<evidence type="ECO:0000256" key="5">
    <source>
        <dbReference type="SAM" id="SignalP"/>
    </source>
</evidence>
<dbReference type="SUPFAM" id="SSF52266">
    <property type="entry name" value="SGNH hydrolase"/>
    <property type="match status" value="1"/>
</dbReference>
<keyword evidence="4" id="KW-0443">Lipid metabolism</keyword>
<dbReference type="AlphaFoldDB" id="A0A9D4WDR9"/>
<dbReference type="OrthoDB" id="1600564at2759"/>
<dbReference type="Gramene" id="Psat06G0481900-T1">
    <property type="protein sequence ID" value="KAI5399634.1"/>
    <property type="gene ID" value="KIW84_064819"/>
</dbReference>
<dbReference type="GO" id="GO:0016042">
    <property type="term" value="P:lipid catabolic process"/>
    <property type="evidence" value="ECO:0007669"/>
    <property type="project" value="UniProtKB-KW"/>
</dbReference>
<dbReference type="InterPro" id="IPR036514">
    <property type="entry name" value="SGNH_hydro_sf"/>
</dbReference>
<dbReference type="Gene3D" id="3.40.50.1110">
    <property type="entry name" value="SGNH hydrolase"/>
    <property type="match status" value="1"/>
</dbReference>
<gene>
    <name evidence="6" type="ORF">KIW84_064819</name>
</gene>
<dbReference type="Proteomes" id="UP001058974">
    <property type="component" value="Chromosome 6"/>
</dbReference>
<keyword evidence="5" id="KW-0732">Signal</keyword>
<dbReference type="Gramene" id="Psat6g177400.1">
    <property type="protein sequence ID" value="Psat6g177400.1.cds"/>
    <property type="gene ID" value="Psat6g177400"/>
</dbReference>
<evidence type="ECO:0000313" key="7">
    <source>
        <dbReference type="Proteomes" id="UP001058974"/>
    </source>
</evidence>
<reference evidence="6 7" key="1">
    <citation type="journal article" date="2022" name="Nat. Genet.">
        <title>Improved pea reference genome and pan-genome highlight genomic features and evolutionary characteristics.</title>
        <authorList>
            <person name="Yang T."/>
            <person name="Liu R."/>
            <person name="Luo Y."/>
            <person name="Hu S."/>
            <person name="Wang D."/>
            <person name="Wang C."/>
            <person name="Pandey M.K."/>
            <person name="Ge S."/>
            <person name="Xu Q."/>
            <person name="Li N."/>
            <person name="Li G."/>
            <person name="Huang Y."/>
            <person name="Saxena R.K."/>
            <person name="Ji Y."/>
            <person name="Li M."/>
            <person name="Yan X."/>
            <person name="He Y."/>
            <person name="Liu Y."/>
            <person name="Wang X."/>
            <person name="Xiang C."/>
            <person name="Varshney R.K."/>
            <person name="Ding H."/>
            <person name="Gao S."/>
            <person name="Zong X."/>
        </authorList>
    </citation>
    <scope>NUCLEOTIDE SEQUENCE [LARGE SCALE GENOMIC DNA]</scope>
    <source>
        <strain evidence="6 7">cv. Zhongwan 6</strain>
    </source>
</reference>
<dbReference type="GO" id="GO:0016788">
    <property type="term" value="F:hydrolase activity, acting on ester bonds"/>
    <property type="evidence" value="ECO:0007669"/>
    <property type="project" value="InterPro"/>
</dbReference>
<evidence type="ECO:0008006" key="8">
    <source>
        <dbReference type="Google" id="ProtNLM"/>
    </source>
</evidence>
<proteinExistence type="inferred from homology"/>
<feature type="signal peptide" evidence="5">
    <location>
        <begin position="1"/>
        <end position="22"/>
    </location>
</feature>
<dbReference type="InterPro" id="IPR001087">
    <property type="entry name" value="GDSL"/>
</dbReference>
<comment type="similarity">
    <text evidence="1">Belongs to the 'GDSL' lipolytic enzyme family.</text>
</comment>
<accession>A0A9D4WDR9</accession>
<keyword evidence="3" id="KW-0442">Lipid degradation</keyword>